<protein>
    <submittedName>
        <fullName evidence="2">Uncharacterized protein</fullName>
    </submittedName>
</protein>
<gene>
    <name evidence="2" type="ORF">ACFSUT_41240</name>
</gene>
<organism evidence="2 3">
    <name type="scientific">Amycolatopsis albidoflavus</name>
    <dbReference type="NCBI Taxonomy" id="102226"/>
    <lineage>
        <taxon>Bacteria</taxon>
        <taxon>Bacillati</taxon>
        <taxon>Actinomycetota</taxon>
        <taxon>Actinomycetes</taxon>
        <taxon>Pseudonocardiales</taxon>
        <taxon>Pseudonocardiaceae</taxon>
        <taxon>Amycolatopsis</taxon>
    </lineage>
</organism>
<feature type="compositionally biased region" description="Acidic residues" evidence="1">
    <location>
        <begin position="244"/>
        <end position="257"/>
    </location>
</feature>
<evidence type="ECO:0000313" key="2">
    <source>
        <dbReference type="EMBL" id="MFD2486755.1"/>
    </source>
</evidence>
<accession>A0ABW5IC86</accession>
<dbReference type="EMBL" id="JBHUKQ010000024">
    <property type="protein sequence ID" value="MFD2486755.1"/>
    <property type="molecule type" value="Genomic_DNA"/>
</dbReference>
<reference evidence="3" key="1">
    <citation type="journal article" date="2019" name="Int. J. Syst. Evol. Microbiol.">
        <title>The Global Catalogue of Microorganisms (GCM) 10K type strain sequencing project: providing services to taxonomists for standard genome sequencing and annotation.</title>
        <authorList>
            <consortium name="The Broad Institute Genomics Platform"/>
            <consortium name="The Broad Institute Genome Sequencing Center for Infectious Disease"/>
            <person name="Wu L."/>
            <person name="Ma J."/>
        </authorList>
    </citation>
    <scope>NUCLEOTIDE SEQUENCE [LARGE SCALE GENOMIC DNA]</scope>
    <source>
        <strain evidence="3">CGMCC 4.7638</strain>
    </source>
</reference>
<evidence type="ECO:0000313" key="3">
    <source>
        <dbReference type="Proteomes" id="UP001597542"/>
    </source>
</evidence>
<dbReference type="Proteomes" id="UP001597542">
    <property type="component" value="Unassembled WGS sequence"/>
</dbReference>
<dbReference type="RefSeq" id="WP_344266998.1">
    <property type="nucleotide sequence ID" value="NZ_BAAAHV010000005.1"/>
</dbReference>
<sequence length="266" mass="29914">MANSRIRLQPLATFLNPNREVYVGWDEGLQTYYAQVFDGRDAQGEDRLTVDVGNSLGDVTYPGGVITALRSYAEITDDLGELLNVSRVSTTPTYTDLRPDSRRYQQEQHLQSELNRLYRPDGFVTTLTRDDVAPLLGEHGWASSGIKATETGHTETYRRGEQELTIAWTWPDQDYDTERMLSPIHLDGQRHGVDKREELSSLLAEGSPDPQILTPGSEERVDELLTGIFTDDEAQNHDRRLDTGPDESWFDDPPSDDEGFHSGLGT</sequence>
<feature type="region of interest" description="Disordered" evidence="1">
    <location>
        <begin position="204"/>
        <end position="266"/>
    </location>
</feature>
<feature type="compositionally biased region" description="Basic and acidic residues" evidence="1">
    <location>
        <begin position="234"/>
        <end position="243"/>
    </location>
</feature>
<proteinExistence type="predicted"/>
<keyword evidence="3" id="KW-1185">Reference proteome</keyword>
<comment type="caution">
    <text evidence="2">The sequence shown here is derived from an EMBL/GenBank/DDBJ whole genome shotgun (WGS) entry which is preliminary data.</text>
</comment>
<name>A0ABW5IC86_9PSEU</name>
<evidence type="ECO:0000256" key="1">
    <source>
        <dbReference type="SAM" id="MobiDB-lite"/>
    </source>
</evidence>